<accession>X0XF30</accession>
<dbReference type="EMBL" id="BARS01041180">
    <property type="protein sequence ID" value="GAG41809.1"/>
    <property type="molecule type" value="Genomic_DNA"/>
</dbReference>
<feature type="non-terminal residue" evidence="1">
    <location>
        <position position="37"/>
    </location>
</feature>
<dbReference type="AlphaFoldDB" id="X0XF30"/>
<organism evidence="1">
    <name type="scientific">marine sediment metagenome</name>
    <dbReference type="NCBI Taxonomy" id="412755"/>
    <lineage>
        <taxon>unclassified sequences</taxon>
        <taxon>metagenomes</taxon>
        <taxon>ecological metagenomes</taxon>
    </lineage>
</organism>
<reference evidence="1" key="1">
    <citation type="journal article" date="2014" name="Front. Microbiol.">
        <title>High frequency of phylogenetically diverse reductive dehalogenase-homologous genes in deep subseafloor sedimentary metagenomes.</title>
        <authorList>
            <person name="Kawai M."/>
            <person name="Futagami T."/>
            <person name="Toyoda A."/>
            <person name="Takaki Y."/>
            <person name="Nishi S."/>
            <person name="Hori S."/>
            <person name="Arai W."/>
            <person name="Tsubouchi T."/>
            <person name="Morono Y."/>
            <person name="Uchiyama I."/>
            <person name="Ito T."/>
            <person name="Fujiyama A."/>
            <person name="Inagaki F."/>
            <person name="Takami H."/>
        </authorList>
    </citation>
    <scope>NUCLEOTIDE SEQUENCE</scope>
    <source>
        <strain evidence="1">Expedition CK06-06</strain>
    </source>
</reference>
<evidence type="ECO:0000313" key="1">
    <source>
        <dbReference type="EMBL" id="GAG41809.1"/>
    </source>
</evidence>
<dbReference type="SUPFAM" id="SSF51735">
    <property type="entry name" value="NAD(P)-binding Rossmann-fold domains"/>
    <property type="match status" value="1"/>
</dbReference>
<dbReference type="Gene3D" id="3.90.25.10">
    <property type="entry name" value="UDP-galactose 4-epimerase, domain 1"/>
    <property type="match status" value="1"/>
</dbReference>
<evidence type="ECO:0008006" key="2">
    <source>
        <dbReference type="Google" id="ProtNLM"/>
    </source>
</evidence>
<comment type="caution">
    <text evidence="1">The sequence shown here is derived from an EMBL/GenBank/DDBJ whole genome shotgun (WGS) entry which is preliminary data.</text>
</comment>
<proteinExistence type="predicted"/>
<protein>
    <recommendedName>
        <fullName evidence="2">NAD(P)-binding domain-containing protein</fullName>
    </recommendedName>
</protein>
<name>X0XF30_9ZZZZ</name>
<dbReference type="InterPro" id="IPR036291">
    <property type="entry name" value="NAD(P)-bd_dom_sf"/>
</dbReference>
<sequence>MLPDIEKAEQLLFWKPEINIEEGIKRTVQWLFEFPMS</sequence>
<gene>
    <name evidence="1" type="ORF">S01H1_62666</name>
</gene>